<dbReference type="PANTHER" id="PTHR43793">
    <property type="entry name" value="FAD SYNTHASE"/>
    <property type="match status" value="1"/>
</dbReference>
<sequence>MKTVLVSGCYDLLHAGHIAFLEEAAKFGRLHVRVGSDANVENLKGRPPLFSQDERVYLLSKLACVHEARVSAGWGMLDFAPDIDVIRPDVFVVNHDGHTPDKEALCREKGIEYHVLDRIPAENFPARSSTDSKSRTALPYRVCIAGGWLDQPWVSELAAGPVVVAQLEPTIAFMDRAGMATSSRRSAEILWGQRMPDTRLEHQAKVLFAFENPPGTQYVSGSQDALGFVLPGINRLDYAGGYWPEHIERCTDPAIVEWLQSVLHLVPVGERGEGYDPLVEKHLDPAFARRLADAGHLAWDSILARDAAGLGKALDETLESWRALLPATVPDDLLPIRERLAKGSLGSCFSGCGGGYLMIVSETPVADAVPLRIRLPSLNF</sequence>
<evidence type="ECO:0000313" key="5">
    <source>
        <dbReference type="Proteomes" id="UP000676169"/>
    </source>
</evidence>
<organism evidence="4 5">
    <name type="scientific">Luteolibacter ambystomatis</name>
    <dbReference type="NCBI Taxonomy" id="2824561"/>
    <lineage>
        <taxon>Bacteria</taxon>
        <taxon>Pseudomonadati</taxon>
        <taxon>Verrucomicrobiota</taxon>
        <taxon>Verrucomicrobiia</taxon>
        <taxon>Verrucomicrobiales</taxon>
        <taxon>Verrucomicrobiaceae</taxon>
        <taxon>Luteolibacter</taxon>
    </lineage>
</organism>
<dbReference type="AlphaFoldDB" id="A0A975IYU5"/>
<evidence type="ECO:0000259" key="3">
    <source>
        <dbReference type="Pfam" id="PF01467"/>
    </source>
</evidence>
<dbReference type="NCBIfam" id="TIGR00125">
    <property type="entry name" value="cyt_tran_rel"/>
    <property type="match status" value="1"/>
</dbReference>
<evidence type="ECO:0000256" key="2">
    <source>
        <dbReference type="ARBA" id="ARBA00022695"/>
    </source>
</evidence>
<dbReference type="Gene3D" id="3.40.50.620">
    <property type="entry name" value="HUPs"/>
    <property type="match status" value="1"/>
</dbReference>
<evidence type="ECO:0000256" key="1">
    <source>
        <dbReference type="ARBA" id="ARBA00022679"/>
    </source>
</evidence>
<dbReference type="InterPro" id="IPR050385">
    <property type="entry name" value="Archaeal_FAD_synthase"/>
</dbReference>
<dbReference type="PANTHER" id="PTHR43793:SF1">
    <property type="entry name" value="FAD SYNTHASE"/>
    <property type="match status" value="1"/>
</dbReference>
<dbReference type="GO" id="GO:0016779">
    <property type="term" value="F:nucleotidyltransferase activity"/>
    <property type="evidence" value="ECO:0007669"/>
    <property type="project" value="UniProtKB-KW"/>
</dbReference>
<keyword evidence="5" id="KW-1185">Reference proteome</keyword>
<dbReference type="KEGG" id="lamb:KBB96_15390"/>
<gene>
    <name evidence="4" type="ORF">KBB96_15390</name>
</gene>
<dbReference type="Proteomes" id="UP000676169">
    <property type="component" value="Chromosome"/>
</dbReference>
<keyword evidence="2 4" id="KW-0548">Nucleotidyltransferase</keyword>
<dbReference type="Pfam" id="PF01467">
    <property type="entry name" value="CTP_transf_like"/>
    <property type="match status" value="1"/>
</dbReference>
<dbReference type="SUPFAM" id="SSF52374">
    <property type="entry name" value="Nucleotidylyl transferase"/>
    <property type="match status" value="1"/>
</dbReference>
<name>A0A975IYU5_9BACT</name>
<accession>A0A975IYU5</accession>
<evidence type="ECO:0000313" key="4">
    <source>
        <dbReference type="EMBL" id="QUE50248.1"/>
    </source>
</evidence>
<dbReference type="RefSeq" id="WP_211630368.1">
    <property type="nucleotide sequence ID" value="NZ_CP073100.1"/>
</dbReference>
<dbReference type="EMBL" id="CP073100">
    <property type="protein sequence ID" value="QUE50248.1"/>
    <property type="molecule type" value="Genomic_DNA"/>
</dbReference>
<dbReference type="InterPro" id="IPR014729">
    <property type="entry name" value="Rossmann-like_a/b/a_fold"/>
</dbReference>
<proteinExistence type="predicted"/>
<keyword evidence="1" id="KW-0808">Transferase</keyword>
<feature type="domain" description="Cytidyltransferase-like" evidence="3">
    <location>
        <begin position="6"/>
        <end position="131"/>
    </location>
</feature>
<dbReference type="InterPro" id="IPR004821">
    <property type="entry name" value="Cyt_trans-like"/>
</dbReference>
<reference evidence="4" key="1">
    <citation type="submission" date="2021-04" db="EMBL/GenBank/DDBJ databases">
        <title>Luteolibacter sp. 32A isolated from the skin of an Anderson's salamander (Ambystoma andersonii).</title>
        <authorList>
            <person name="Spergser J."/>
            <person name="Busse H.-J."/>
        </authorList>
    </citation>
    <scope>NUCLEOTIDE SEQUENCE</scope>
    <source>
        <strain evidence="4">32A</strain>
    </source>
</reference>
<protein>
    <submittedName>
        <fullName evidence="4">Adenylyltransferase/cytidyltransferase family protein</fullName>
    </submittedName>
</protein>